<organism evidence="1 2">
    <name type="scientific">Cytospora schulzeri</name>
    <dbReference type="NCBI Taxonomy" id="448051"/>
    <lineage>
        <taxon>Eukaryota</taxon>
        <taxon>Fungi</taxon>
        <taxon>Dikarya</taxon>
        <taxon>Ascomycota</taxon>
        <taxon>Pezizomycotina</taxon>
        <taxon>Sordariomycetes</taxon>
        <taxon>Sordariomycetidae</taxon>
        <taxon>Diaporthales</taxon>
        <taxon>Cytosporaceae</taxon>
        <taxon>Cytospora</taxon>
    </lineage>
</organism>
<reference evidence="1 2" key="1">
    <citation type="submission" date="2015-09" db="EMBL/GenBank/DDBJ databases">
        <title>Host preference determinants of Valsa canker pathogens revealed by comparative genomics.</title>
        <authorList>
            <person name="Yin Z."/>
            <person name="Huang L."/>
        </authorList>
    </citation>
    <scope>NUCLEOTIDE SEQUENCE [LARGE SCALE GENOMIC DNA]</scope>
    <source>
        <strain evidence="1 2">03-1</strain>
    </source>
</reference>
<evidence type="ECO:0000313" key="1">
    <source>
        <dbReference type="EMBL" id="ROW11542.1"/>
    </source>
</evidence>
<proteinExistence type="predicted"/>
<protein>
    <submittedName>
        <fullName evidence="1">Uncharacterized protein</fullName>
    </submittedName>
</protein>
<keyword evidence="2" id="KW-1185">Reference proteome</keyword>
<evidence type="ECO:0000313" key="2">
    <source>
        <dbReference type="Proteomes" id="UP000283895"/>
    </source>
</evidence>
<dbReference type="Proteomes" id="UP000283895">
    <property type="component" value="Unassembled WGS sequence"/>
</dbReference>
<dbReference type="EMBL" id="LKEA01000002">
    <property type="protein sequence ID" value="ROW11542.1"/>
    <property type="molecule type" value="Genomic_DNA"/>
</dbReference>
<comment type="caution">
    <text evidence="1">The sequence shown here is derived from an EMBL/GenBank/DDBJ whole genome shotgun (WGS) entry which is preliminary data.</text>
</comment>
<gene>
    <name evidence="1" type="ORF">VMCG_01109</name>
</gene>
<accession>A0A423X6N4</accession>
<dbReference type="AlphaFoldDB" id="A0A423X6N4"/>
<name>A0A423X6N4_9PEZI</name>
<sequence>MFQNLCQNATGDLLDVYFLRSYYVQEAFHDGRRIVEILPAEKAIDSQIDGYPFRLGSDRESLLFLLILHWASKILAGAMHLRWGKPSPPACVSSI</sequence>